<sequence>MHGVIFDFNGTLFLDNDKHTMAWNKISQSIRGRGITQEELHTKMNGVNNKYIIRYLNGGKPDEKLESAYSSLKEQYYREFCKEDAKNFHLIAGAKELFNELKKRGVPFTIASASIKDNIDFFVESFHLDRWIDPKTIVYDNGQYKDKEAMFLQAAKNIDVPTEKICVIEDSLAGVNASVKAGVQDIRIIDSGHIADQVKDLEQVKQICETMEEIQFSL</sequence>
<comment type="caution">
    <text evidence="1">The sequence shown here is derived from an EMBL/GenBank/DDBJ whole genome shotgun (WGS) entry which is preliminary data.</text>
</comment>
<proteinExistence type="predicted"/>
<dbReference type="Proteomes" id="UP000308836">
    <property type="component" value="Unassembled WGS sequence"/>
</dbReference>
<name>A0AC61R6A9_9FIRM</name>
<organism evidence="1 2">
    <name type="scientific">Dubosiella muris</name>
    <dbReference type="NCBI Taxonomy" id="3038133"/>
    <lineage>
        <taxon>Bacteria</taxon>
        <taxon>Bacillati</taxon>
        <taxon>Bacillota</taxon>
        <taxon>Erysipelotrichia</taxon>
        <taxon>Erysipelotrichales</taxon>
        <taxon>Erysipelotrichaceae</taxon>
        <taxon>Dubosiella</taxon>
    </lineage>
</organism>
<protein>
    <submittedName>
        <fullName evidence="1">HAD family phosphatase</fullName>
    </submittedName>
</protein>
<accession>A0AC61R6A9</accession>
<dbReference type="EMBL" id="SRYG01000014">
    <property type="protein sequence ID" value="TGY65658.1"/>
    <property type="molecule type" value="Genomic_DNA"/>
</dbReference>
<keyword evidence="2" id="KW-1185">Reference proteome</keyword>
<reference evidence="1" key="1">
    <citation type="submission" date="2019-04" db="EMBL/GenBank/DDBJ databases">
        <title>Microbes associate with the intestines of laboratory mice.</title>
        <authorList>
            <person name="Navarre W."/>
            <person name="Wong E."/>
            <person name="Huang K."/>
            <person name="Tropini C."/>
            <person name="Ng K."/>
            <person name="Yu B."/>
        </authorList>
    </citation>
    <scope>NUCLEOTIDE SEQUENCE</scope>
    <source>
        <strain evidence="1">NM09_H32</strain>
    </source>
</reference>
<gene>
    <name evidence="1" type="ORF">E5336_07455</name>
</gene>
<evidence type="ECO:0000313" key="1">
    <source>
        <dbReference type="EMBL" id="TGY65658.1"/>
    </source>
</evidence>
<evidence type="ECO:0000313" key="2">
    <source>
        <dbReference type="Proteomes" id="UP000308836"/>
    </source>
</evidence>